<evidence type="ECO:0000313" key="3">
    <source>
        <dbReference type="Proteomes" id="UP001066276"/>
    </source>
</evidence>
<dbReference type="EMBL" id="JANPWB010000003">
    <property type="protein sequence ID" value="KAJ1203829.1"/>
    <property type="molecule type" value="Genomic_DNA"/>
</dbReference>
<dbReference type="Proteomes" id="UP001066276">
    <property type="component" value="Chromosome 2_1"/>
</dbReference>
<evidence type="ECO:0000313" key="2">
    <source>
        <dbReference type="EMBL" id="KAJ1203829.1"/>
    </source>
</evidence>
<dbReference type="AlphaFoldDB" id="A0AAV7VUX9"/>
<keyword evidence="3" id="KW-1185">Reference proteome</keyword>
<organism evidence="2 3">
    <name type="scientific">Pleurodeles waltl</name>
    <name type="common">Iberian ribbed newt</name>
    <dbReference type="NCBI Taxonomy" id="8319"/>
    <lineage>
        <taxon>Eukaryota</taxon>
        <taxon>Metazoa</taxon>
        <taxon>Chordata</taxon>
        <taxon>Craniata</taxon>
        <taxon>Vertebrata</taxon>
        <taxon>Euteleostomi</taxon>
        <taxon>Amphibia</taxon>
        <taxon>Batrachia</taxon>
        <taxon>Caudata</taxon>
        <taxon>Salamandroidea</taxon>
        <taxon>Salamandridae</taxon>
        <taxon>Pleurodelinae</taxon>
        <taxon>Pleurodeles</taxon>
    </lineage>
</organism>
<proteinExistence type="predicted"/>
<feature type="region of interest" description="Disordered" evidence="1">
    <location>
        <begin position="49"/>
        <end position="82"/>
    </location>
</feature>
<feature type="region of interest" description="Disordered" evidence="1">
    <location>
        <begin position="160"/>
        <end position="180"/>
    </location>
</feature>
<sequence>MAMVNLMVAVRPKKHITSLHGEVDGAVREARALQREQLPVRARWASTAALPLHPQRRRAPASPSRGDFDFNSSQQQRGSRERPCLQHSFRFPGFPCFSSAAQAGPKPAEPRTLLLLLLQLYAEELQLLSANKVFGFSAAHELGSLLTPLAIQRQNLHNQQYCKQQRTGGSPPPRDPQATSASFFQPLLRRLSESPVFDSPPSPLDCLSDRESYLSGSLSGSSSLSSSASLGLDSVHRLSFCDAPGGA</sequence>
<accession>A0AAV7VUX9</accession>
<reference evidence="2" key="1">
    <citation type="journal article" date="2022" name="bioRxiv">
        <title>Sequencing and chromosome-scale assembly of the giantPleurodeles waltlgenome.</title>
        <authorList>
            <person name="Brown T."/>
            <person name="Elewa A."/>
            <person name="Iarovenko S."/>
            <person name="Subramanian E."/>
            <person name="Araus A.J."/>
            <person name="Petzold A."/>
            <person name="Susuki M."/>
            <person name="Suzuki K.-i.T."/>
            <person name="Hayashi T."/>
            <person name="Toyoda A."/>
            <person name="Oliveira C."/>
            <person name="Osipova E."/>
            <person name="Leigh N.D."/>
            <person name="Simon A."/>
            <person name="Yun M.H."/>
        </authorList>
    </citation>
    <scope>NUCLEOTIDE SEQUENCE</scope>
    <source>
        <strain evidence="2">20211129_DDA</strain>
        <tissue evidence="2">Liver</tissue>
    </source>
</reference>
<evidence type="ECO:0000256" key="1">
    <source>
        <dbReference type="SAM" id="MobiDB-lite"/>
    </source>
</evidence>
<comment type="caution">
    <text evidence="2">The sequence shown here is derived from an EMBL/GenBank/DDBJ whole genome shotgun (WGS) entry which is preliminary data.</text>
</comment>
<protein>
    <submittedName>
        <fullName evidence="2">Uncharacterized protein</fullName>
    </submittedName>
</protein>
<name>A0AAV7VUX9_PLEWA</name>
<gene>
    <name evidence="2" type="ORF">NDU88_007610</name>
</gene>